<feature type="binding site" evidence="3">
    <location>
        <position position="96"/>
    </location>
    <ligand>
        <name>a divalent metal cation</name>
        <dbReference type="ChEBI" id="CHEBI:60240"/>
        <label>1</label>
    </ligand>
</feature>
<dbReference type="EMBL" id="RXIF01000012">
    <property type="protein sequence ID" value="RZN63838.1"/>
    <property type="molecule type" value="Genomic_DNA"/>
</dbReference>
<dbReference type="InterPro" id="IPR015991">
    <property type="entry name" value="TatD/YcfH-like"/>
</dbReference>
<keyword evidence="2" id="KW-0378">Hydrolase</keyword>
<dbReference type="PROSITE" id="PS01091">
    <property type="entry name" value="TATD_3"/>
    <property type="match status" value="1"/>
</dbReference>
<evidence type="ECO:0000256" key="2">
    <source>
        <dbReference type="ARBA" id="ARBA00022801"/>
    </source>
</evidence>
<dbReference type="PIRSF" id="PIRSF005902">
    <property type="entry name" value="DNase_TatD"/>
    <property type="match status" value="1"/>
</dbReference>
<feature type="binding site" evidence="3">
    <location>
        <position position="8"/>
    </location>
    <ligand>
        <name>a divalent metal cation</name>
        <dbReference type="ChEBI" id="CHEBI:60240"/>
        <label>1</label>
    </ligand>
</feature>
<proteinExistence type="predicted"/>
<feature type="binding site" evidence="3">
    <location>
        <position position="10"/>
    </location>
    <ligand>
        <name>a divalent metal cation</name>
        <dbReference type="ChEBI" id="CHEBI:60240"/>
        <label>1</label>
    </ligand>
</feature>
<gene>
    <name evidence="4" type="ORF">EF806_06280</name>
</gene>
<organism evidence="4 5">
    <name type="scientific">Methanoliparum thermophilum</name>
    <dbReference type="NCBI Taxonomy" id="2491083"/>
    <lineage>
        <taxon>Archaea</taxon>
        <taxon>Methanobacteriati</taxon>
        <taxon>Methanobacteriota</taxon>
        <taxon>Candidatus Methanoliparia</taxon>
        <taxon>Candidatus Methanoliparales</taxon>
        <taxon>Candidatus Methanoliparaceae</taxon>
        <taxon>Candidatus Methanoliparum</taxon>
    </lineage>
</organism>
<accession>A0A520KQN4</accession>
<dbReference type="InterPro" id="IPR032466">
    <property type="entry name" value="Metal_Hydrolase"/>
</dbReference>
<evidence type="ECO:0000313" key="5">
    <source>
        <dbReference type="Proteomes" id="UP000317158"/>
    </source>
</evidence>
<dbReference type="GO" id="GO:0004536">
    <property type="term" value="F:DNA nuclease activity"/>
    <property type="evidence" value="ECO:0007669"/>
    <property type="project" value="InterPro"/>
</dbReference>
<dbReference type="InterPro" id="IPR001130">
    <property type="entry name" value="TatD-like"/>
</dbReference>
<comment type="caution">
    <text evidence="4">The sequence shown here is derived from an EMBL/GenBank/DDBJ whole genome shotgun (WGS) entry which is preliminary data.</text>
</comment>
<dbReference type="Gene3D" id="3.20.20.140">
    <property type="entry name" value="Metal-dependent hydrolases"/>
    <property type="match status" value="1"/>
</dbReference>
<dbReference type="PANTHER" id="PTHR46124">
    <property type="entry name" value="D-AMINOACYL-TRNA DEACYLASE"/>
    <property type="match status" value="1"/>
</dbReference>
<reference evidence="4 5" key="1">
    <citation type="journal article" date="2019" name="Nat. Microbiol.">
        <title>Wide diversity of methane and short-chain alkane metabolisms in uncultured archaea.</title>
        <authorList>
            <person name="Borrel G."/>
            <person name="Adam P.S."/>
            <person name="McKay L.J."/>
            <person name="Chen L.X."/>
            <person name="Sierra-Garcia I.N."/>
            <person name="Sieber C.M."/>
            <person name="Letourneur Q."/>
            <person name="Ghozlane A."/>
            <person name="Andersen G.L."/>
            <person name="Li W.J."/>
            <person name="Hallam S.J."/>
            <person name="Muyzer G."/>
            <person name="de Oliveira V.M."/>
            <person name="Inskeep W.P."/>
            <person name="Banfield J.F."/>
            <person name="Gribaldo S."/>
        </authorList>
    </citation>
    <scope>NUCLEOTIDE SEQUENCE [LARGE SCALE GENOMIC DNA]</scope>
    <source>
        <strain evidence="4">NM1a</strain>
    </source>
</reference>
<keyword evidence="1 3" id="KW-0479">Metal-binding</keyword>
<dbReference type="GO" id="GO:0046872">
    <property type="term" value="F:metal ion binding"/>
    <property type="evidence" value="ECO:0007669"/>
    <property type="project" value="UniProtKB-KW"/>
</dbReference>
<feature type="binding site" evidence="3">
    <location>
        <position position="157"/>
    </location>
    <ligand>
        <name>a divalent metal cation</name>
        <dbReference type="ChEBI" id="CHEBI:60240"/>
        <label>2</label>
    </ligand>
</feature>
<dbReference type="AlphaFoldDB" id="A0A520KQN4"/>
<dbReference type="InterPro" id="IPR018228">
    <property type="entry name" value="DNase_TatD-rel_CS"/>
</dbReference>
<dbReference type="SUPFAM" id="SSF51556">
    <property type="entry name" value="Metallo-dependent hydrolases"/>
    <property type="match status" value="1"/>
</dbReference>
<feature type="binding site" evidence="3">
    <location>
        <position position="205"/>
    </location>
    <ligand>
        <name>a divalent metal cation</name>
        <dbReference type="ChEBI" id="CHEBI:60240"/>
        <label>1</label>
    </ligand>
</feature>
<dbReference type="GO" id="GO:0016788">
    <property type="term" value="F:hydrolase activity, acting on ester bonds"/>
    <property type="evidence" value="ECO:0007669"/>
    <property type="project" value="InterPro"/>
</dbReference>
<name>A0A520KQN4_METT2</name>
<dbReference type="PANTHER" id="PTHR46124:SF2">
    <property type="entry name" value="D-AMINOACYL-TRNA DEACYLASE"/>
    <property type="match status" value="1"/>
</dbReference>
<evidence type="ECO:0000256" key="1">
    <source>
        <dbReference type="ARBA" id="ARBA00022723"/>
    </source>
</evidence>
<dbReference type="CDD" id="cd01310">
    <property type="entry name" value="TatD_DNAse"/>
    <property type="match status" value="1"/>
</dbReference>
<evidence type="ECO:0000256" key="3">
    <source>
        <dbReference type="PIRSR" id="PIRSR005902-1"/>
    </source>
</evidence>
<dbReference type="Proteomes" id="UP000317158">
    <property type="component" value="Unassembled WGS sequence"/>
</dbReference>
<dbReference type="FunFam" id="3.20.20.140:FF:000005">
    <property type="entry name" value="TatD family hydrolase"/>
    <property type="match status" value="1"/>
</dbReference>
<evidence type="ECO:0000313" key="4">
    <source>
        <dbReference type="EMBL" id="RZN63838.1"/>
    </source>
</evidence>
<protein>
    <submittedName>
        <fullName evidence="4">TatD family deoxyribonuclease</fullName>
    </submittedName>
</protein>
<dbReference type="NCBIfam" id="TIGR00010">
    <property type="entry name" value="YchF/TatD family DNA exonuclease"/>
    <property type="match status" value="1"/>
</dbReference>
<feature type="binding site" evidence="3">
    <location>
        <position position="134"/>
    </location>
    <ligand>
        <name>a divalent metal cation</name>
        <dbReference type="ChEBI" id="CHEBI:60240"/>
        <label>2</label>
    </ligand>
</feature>
<sequence length="254" mass="29419">MKNMIDIHSHLTFEDYDKDRDLVIIDAKKVLKAVITSGVNPEDSKKALDLYEKNKGFLYLMLGFHPIYANKYSDKDLEQYIEFIKKNRDKIIGIGEIGLDYYWIKDKSEIKRSKEIFVSFLELAKEIDMPVLLHTRKAISDGLNIIENEDIRRAVFHCFSGGTKLAREIWEEGYYISLATSIERNKNMKKAAKSVPLKLLLTETDSPFLSRIDGERNVPQNVNIVYREISKLKGIDIGEVERQVSENIHTLFNI</sequence>
<dbReference type="Pfam" id="PF01026">
    <property type="entry name" value="TatD_DNase"/>
    <property type="match status" value="1"/>
</dbReference>